<dbReference type="GO" id="GO:0004553">
    <property type="term" value="F:hydrolase activity, hydrolyzing O-glycosyl compounds"/>
    <property type="evidence" value="ECO:0007669"/>
    <property type="project" value="InterPro"/>
</dbReference>
<dbReference type="GO" id="GO:0005975">
    <property type="term" value="P:carbohydrate metabolic process"/>
    <property type="evidence" value="ECO:0007669"/>
    <property type="project" value="InterPro"/>
</dbReference>
<dbReference type="InterPro" id="IPR050546">
    <property type="entry name" value="Glycosyl_Hydrlase_16"/>
</dbReference>
<dbReference type="Gene3D" id="2.60.120.200">
    <property type="match status" value="1"/>
</dbReference>
<dbReference type="SUPFAM" id="SSF49899">
    <property type="entry name" value="Concanavalin A-like lectins/glucanases"/>
    <property type="match status" value="1"/>
</dbReference>
<sequence>MINRLLIIVACTCLWACAATTDSQPPIVHSSYVPEGYRLVWNDEFESDGKALPDTTQWYYETGGGGWGNNELQYYLPACNSNDTVAFTQNGCLAIQTVLLKRPIDGYKYASARMNTRQAWKYGYFEGRMKLPIGIGTWPAFWMLPQDFKQWPLDGEMDIMEHVGSHPDSVHITMHMEEYNHMKGTQKTSVNFVKGVQSEFHIYALEWTPNYIHGYIDGKQCFTFVNDQKGDKKTWPFNVPFLIKLNMAIGGTLGGKLGVDDSCFPAKFEIDYIRVYQK</sequence>
<evidence type="ECO:0000256" key="2">
    <source>
        <dbReference type="SAM" id="SignalP"/>
    </source>
</evidence>
<dbReference type="InterPro" id="IPR000757">
    <property type="entry name" value="Beta-glucanase-like"/>
</dbReference>
<feature type="signal peptide" evidence="2">
    <location>
        <begin position="1"/>
        <end position="18"/>
    </location>
</feature>
<accession>B5D439</accession>
<dbReference type="RefSeq" id="WP_007564397.1">
    <property type="nucleotide sequence ID" value="NZ_DS990134.1"/>
</dbReference>
<comment type="caution">
    <text evidence="4">The sequence shown here is derived from an EMBL/GenBank/DDBJ whole genome shotgun (WGS) entry which is preliminary data.</text>
</comment>
<name>B5D439_PHOPM</name>
<feature type="chain" id="PRO_5002831152" evidence="2">
    <location>
        <begin position="19"/>
        <end position="278"/>
    </location>
</feature>
<dbReference type="OrthoDB" id="9809583at2"/>
<dbReference type="HOGENOM" id="CLU_019533_0_3_10"/>
<dbReference type="PROSITE" id="PS51762">
    <property type="entry name" value="GH16_2"/>
    <property type="match status" value="1"/>
</dbReference>
<dbReference type="CDD" id="cd08023">
    <property type="entry name" value="GH16_laminarinase_like"/>
    <property type="match status" value="1"/>
</dbReference>
<evidence type="ECO:0000313" key="4">
    <source>
        <dbReference type="EMBL" id="EDY94339.1"/>
    </source>
</evidence>
<evidence type="ECO:0000313" key="5">
    <source>
        <dbReference type="Proteomes" id="UP000003452"/>
    </source>
</evidence>
<dbReference type="AlphaFoldDB" id="B5D439"/>
<protein>
    <submittedName>
        <fullName evidence="4">Glycosyl hydrolase family 16</fullName>
    </submittedName>
</protein>
<evidence type="ECO:0000259" key="3">
    <source>
        <dbReference type="PROSITE" id="PS51762"/>
    </source>
</evidence>
<dbReference type="PANTHER" id="PTHR10963:SF55">
    <property type="entry name" value="GLYCOSIDE HYDROLASE FAMILY 16 PROTEIN"/>
    <property type="match status" value="1"/>
</dbReference>
<reference evidence="4 5" key="1">
    <citation type="submission" date="2008-08" db="EMBL/GenBank/DDBJ databases">
        <title>Draft genome sequence of Bacteroides plebeius (DSM 17135).</title>
        <authorList>
            <person name="Sudarsanam P."/>
            <person name="Ley R."/>
            <person name="Guruge J."/>
            <person name="Turnbaugh P.J."/>
            <person name="Mahowald M."/>
            <person name="Liep D."/>
            <person name="Gordon J."/>
        </authorList>
    </citation>
    <scope>NUCLEOTIDE SEQUENCE [LARGE SCALE GENOMIC DNA]</scope>
    <source>
        <strain evidence="5">DSM 17135 / JCM 12973 / M2</strain>
    </source>
</reference>
<evidence type="ECO:0000256" key="1">
    <source>
        <dbReference type="ARBA" id="ARBA00006865"/>
    </source>
</evidence>
<reference evidence="4 5" key="2">
    <citation type="submission" date="2008-08" db="EMBL/GenBank/DDBJ databases">
        <authorList>
            <person name="Fulton L."/>
            <person name="Clifton S."/>
            <person name="Fulton B."/>
            <person name="Xu J."/>
            <person name="Minx P."/>
            <person name="Pepin K.H."/>
            <person name="Johnson M."/>
            <person name="Thiruvilangam P."/>
            <person name="Bhonagiri V."/>
            <person name="Nash W.E."/>
            <person name="Mardis E.R."/>
            <person name="Wilson R.K."/>
        </authorList>
    </citation>
    <scope>NUCLEOTIDE SEQUENCE [LARGE SCALE GENOMIC DNA]</scope>
    <source>
        <strain evidence="5">DSM 17135 / JCM 12973 / M2</strain>
    </source>
</reference>
<comment type="similarity">
    <text evidence="1">Belongs to the glycosyl hydrolase 16 family.</text>
</comment>
<dbReference type="PANTHER" id="PTHR10963">
    <property type="entry name" value="GLYCOSYL HYDROLASE-RELATED"/>
    <property type="match status" value="1"/>
</dbReference>
<gene>
    <name evidence="4" type="ORF">BACPLE_03793</name>
</gene>
<dbReference type="eggNOG" id="COG2273">
    <property type="taxonomic scope" value="Bacteria"/>
</dbReference>
<dbReference type="Pfam" id="PF00722">
    <property type="entry name" value="Glyco_hydro_16"/>
    <property type="match status" value="1"/>
</dbReference>
<dbReference type="EMBL" id="ABQC02000024">
    <property type="protein sequence ID" value="EDY94339.1"/>
    <property type="molecule type" value="Genomic_DNA"/>
</dbReference>
<feature type="domain" description="GH16" evidence="3">
    <location>
        <begin position="20"/>
        <end position="278"/>
    </location>
</feature>
<keyword evidence="2" id="KW-0732">Signal</keyword>
<dbReference type="InterPro" id="IPR013320">
    <property type="entry name" value="ConA-like_dom_sf"/>
</dbReference>
<keyword evidence="4" id="KW-0378">Hydrolase</keyword>
<dbReference type="GeneID" id="43186431"/>
<dbReference type="Proteomes" id="UP000003452">
    <property type="component" value="Unassembled WGS sequence"/>
</dbReference>
<organism evidence="4 5">
    <name type="scientific">Phocaeicola plebeius (strain DSM 17135 / JCM 12973 / CCUG 54634 / M2)</name>
    <name type="common">Bacteroides plebeius</name>
    <dbReference type="NCBI Taxonomy" id="484018"/>
    <lineage>
        <taxon>Bacteria</taxon>
        <taxon>Pseudomonadati</taxon>
        <taxon>Bacteroidota</taxon>
        <taxon>Bacteroidia</taxon>
        <taxon>Bacteroidales</taxon>
        <taxon>Bacteroidaceae</taxon>
        <taxon>Phocaeicola</taxon>
    </lineage>
</organism>
<proteinExistence type="inferred from homology"/>